<feature type="chain" id="PRO_5046243017" evidence="1">
    <location>
        <begin position="27"/>
        <end position="67"/>
    </location>
</feature>
<sequence length="67" mass="6752">MLKKFASVVLLAAAASAFSCPAPAFADGPKTPEEAAICAQLLAWAMPTGLTPTSIDAVCTVKNNSNG</sequence>
<organism evidence="2 3">
    <name type="scientific">Kitasatospora paranensis</name>
    <dbReference type="NCBI Taxonomy" id="258053"/>
    <lineage>
        <taxon>Bacteria</taxon>
        <taxon>Bacillati</taxon>
        <taxon>Actinomycetota</taxon>
        <taxon>Actinomycetes</taxon>
        <taxon>Kitasatosporales</taxon>
        <taxon>Streptomycetaceae</taxon>
        <taxon>Kitasatospora</taxon>
    </lineage>
</organism>
<proteinExistence type="predicted"/>
<reference evidence="3" key="1">
    <citation type="journal article" date="2019" name="Int. J. Syst. Evol. Microbiol.">
        <title>The Global Catalogue of Microorganisms (GCM) 10K type strain sequencing project: providing services to taxonomists for standard genome sequencing and annotation.</title>
        <authorList>
            <consortium name="The Broad Institute Genomics Platform"/>
            <consortium name="The Broad Institute Genome Sequencing Center for Infectious Disease"/>
            <person name="Wu L."/>
            <person name="Ma J."/>
        </authorList>
    </citation>
    <scope>NUCLEOTIDE SEQUENCE [LARGE SCALE GENOMIC DNA]</scope>
    <source>
        <strain evidence="3">CGMCC 1.12859</strain>
    </source>
</reference>
<comment type="caution">
    <text evidence="2">The sequence shown here is derived from an EMBL/GenBank/DDBJ whole genome shotgun (WGS) entry which is preliminary data.</text>
</comment>
<evidence type="ECO:0000313" key="2">
    <source>
        <dbReference type="EMBL" id="MFC7181411.1"/>
    </source>
</evidence>
<accession>A0ABW2FVW1</accession>
<dbReference type="PROSITE" id="PS51257">
    <property type="entry name" value="PROKAR_LIPOPROTEIN"/>
    <property type="match status" value="1"/>
</dbReference>
<feature type="signal peptide" evidence="1">
    <location>
        <begin position="1"/>
        <end position="26"/>
    </location>
</feature>
<keyword evidence="3" id="KW-1185">Reference proteome</keyword>
<dbReference type="RefSeq" id="WP_100890004.1">
    <property type="nucleotide sequence ID" value="NZ_BAABKV010000001.1"/>
</dbReference>
<keyword evidence="1" id="KW-0732">Signal</keyword>
<gene>
    <name evidence="2" type="ORF">ACFQMG_17810</name>
</gene>
<protein>
    <submittedName>
        <fullName evidence="2">Uncharacterized protein</fullName>
    </submittedName>
</protein>
<evidence type="ECO:0000313" key="3">
    <source>
        <dbReference type="Proteomes" id="UP001596435"/>
    </source>
</evidence>
<dbReference type="Proteomes" id="UP001596435">
    <property type="component" value="Unassembled WGS sequence"/>
</dbReference>
<dbReference type="EMBL" id="JBHTAJ010000031">
    <property type="protein sequence ID" value="MFC7181411.1"/>
    <property type="molecule type" value="Genomic_DNA"/>
</dbReference>
<evidence type="ECO:0000256" key="1">
    <source>
        <dbReference type="SAM" id="SignalP"/>
    </source>
</evidence>
<name>A0ABW2FVW1_9ACTN</name>